<keyword evidence="3" id="KW-1185">Reference proteome</keyword>
<dbReference type="PROSITE" id="PS50404">
    <property type="entry name" value="GST_NTER"/>
    <property type="match status" value="1"/>
</dbReference>
<name>A0A9P8C212_9HELO</name>
<dbReference type="Proteomes" id="UP000824998">
    <property type="component" value="Unassembled WGS sequence"/>
</dbReference>
<proteinExistence type="predicted"/>
<dbReference type="Gene3D" id="3.40.30.10">
    <property type="entry name" value="Glutaredoxin"/>
    <property type="match status" value="1"/>
</dbReference>
<dbReference type="SUPFAM" id="SSF52833">
    <property type="entry name" value="Thioredoxin-like"/>
    <property type="match status" value="1"/>
</dbReference>
<gene>
    <name evidence="2" type="ORF">BJ875DRAFT_342912</name>
</gene>
<comment type="caution">
    <text evidence="2">The sequence shown here is derived from an EMBL/GenBank/DDBJ whole genome shotgun (WGS) entry which is preliminary data.</text>
</comment>
<feature type="non-terminal residue" evidence="2">
    <location>
        <position position="1"/>
    </location>
</feature>
<feature type="domain" description="GST N-terminal" evidence="1">
    <location>
        <begin position="1"/>
        <end position="62"/>
    </location>
</feature>
<dbReference type="EMBL" id="MU251738">
    <property type="protein sequence ID" value="KAG9229711.1"/>
    <property type="molecule type" value="Genomic_DNA"/>
</dbReference>
<protein>
    <recommendedName>
        <fullName evidence="1">GST N-terminal domain-containing protein</fullName>
    </recommendedName>
</protein>
<dbReference type="InterPro" id="IPR004045">
    <property type="entry name" value="Glutathione_S-Trfase_N"/>
</dbReference>
<dbReference type="AlphaFoldDB" id="A0A9P8C212"/>
<evidence type="ECO:0000313" key="2">
    <source>
        <dbReference type="EMBL" id="KAG9229711.1"/>
    </source>
</evidence>
<reference evidence="2" key="1">
    <citation type="journal article" date="2021" name="IMA Fungus">
        <title>Genomic characterization of three marine fungi, including Emericellopsis atlantica sp. nov. with signatures of a generalist lifestyle and marine biomass degradation.</title>
        <authorList>
            <person name="Hagestad O.C."/>
            <person name="Hou L."/>
            <person name="Andersen J.H."/>
            <person name="Hansen E.H."/>
            <person name="Altermark B."/>
            <person name="Li C."/>
            <person name="Kuhnert E."/>
            <person name="Cox R.J."/>
            <person name="Crous P.W."/>
            <person name="Spatafora J.W."/>
            <person name="Lail K."/>
            <person name="Amirebrahimi M."/>
            <person name="Lipzen A."/>
            <person name="Pangilinan J."/>
            <person name="Andreopoulos W."/>
            <person name="Hayes R.D."/>
            <person name="Ng V."/>
            <person name="Grigoriev I.V."/>
            <person name="Jackson S.A."/>
            <person name="Sutton T.D.S."/>
            <person name="Dobson A.D.W."/>
            <person name="Rama T."/>
        </authorList>
    </citation>
    <scope>NUCLEOTIDE SEQUENCE</scope>
    <source>
        <strain evidence="2">TRa018bII</strain>
    </source>
</reference>
<accession>A0A9P8C212</accession>
<dbReference type="InterPro" id="IPR036249">
    <property type="entry name" value="Thioredoxin-like_sf"/>
</dbReference>
<evidence type="ECO:0000259" key="1">
    <source>
        <dbReference type="PROSITE" id="PS50404"/>
    </source>
</evidence>
<sequence length="93" mass="10184">QRLAPPYELVFYPRVHNKIPEGFEGKSGNKQGRAPVLVDGDVAVSECGVITEYLTETCYPTQALGSKANPQLRGNIRTVIHAAEDTFMVHTLA</sequence>
<dbReference type="OrthoDB" id="2309723at2759"/>
<organism evidence="2 3">
    <name type="scientific">Amylocarpus encephaloides</name>
    <dbReference type="NCBI Taxonomy" id="45428"/>
    <lineage>
        <taxon>Eukaryota</taxon>
        <taxon>Fungi</taxon>
        <taxon>Dikarya</taxon>
        <taxon>Ascomycota</taxon>
        <taxon>Pezizomycotina</taxon>
        <taxon>Leotiomycetes</taxon>
        <taxon>Helotiales</taxon>
        <taxon>Helotiales incertae sedis</taxon>
        <taxon>Amylocarpus</taxon>
    </lineage>
</organism>
<evidence type="ECO:0000313" key="3">
    <source>
        <dbReference type="Proteomes" id="UP000824998"/>
    </source>
</evidence>
<feature type="non-terminal residue" evidence="2">
    <location>
        <position position="93"/>
    </location>
</feature>